<dbReference type="EMBL" id="JAHQCW010000009">
    <property type="protein sequence ID" value="MBU9736411.1"/>
    <property type="molecule type" value="Genomic_DNA"/>
</dbReference>
<accession>A0A949NDV8</accession>
<feature type="chain" id="PRO_5039248251" evidence="1">
    <location>
        <begin position="21"/>
        <end position="301"/>
    </location>
</feature>
<dbReference type="Pfam" id="PF13349">
    <property type="entry name" value="DUF4097"/>
    <property type="match status" value="1"/>
</dbReference>
<dbReference type="RefSeq" id="WP_238721273.1">
    <property type="nucleotide sequence ID" value="NZ_JAHQCW010000009.1"/>
</dbReference>
<proteinExistence type="predicted"/>
<protein>
    <submittedName>
        <fullName evidence="3">DUF4097 domain-containing protein</fullName>
    </submittedName>
</protein>
<organism evidence="3 4">
    <name type="scientific">Diplocloster agilis</name>
    <dbReference type="NCBI Taxonomy" id="2850323"/>
    <lineage>
        <taxon>Bacteria</taxon>
        <taxon>Bacillati</taxon>
        <taxon>Bacillota</taxon>
        <taxon>Clostridia</taxon>
        <taxon>Lachnospirales</taxon>
        <taxon>Lachnospiraceae</taxon>
        <taxon>Diplocloster</taxon>
    </lineage>
</organism>
<evidence type="ECO:0000313" key="3">
    <source>
        <dbReference type="EMBL" id="MBU9736411.1"/>
    </source>
</evidence>
<reference evidence="3" key="1">
    <citation type="submission" date="2021-06" db="EMBL/GenBank/DDBJ databases">
        <title>Description of novel taxa of the family Lachnospiraceae.</title>
        <authorList>
            <person name="Chaplin A.V."/>
            <person name="Sokolova S.R."/>
            <person name="Pikina A.P."/>
            <person name="Korzhanova M."/>
            <person name="Belova V."/>
            <person name="Korostin D."/>
            <person name="Efimov B.A."/>
        </authorList>
    </citation>
    <scope>NUCLEOTIDE SEQUENCE</scope>
    <source>
        <strain evidence="3">ASD5720</strain>
    </source>
</reference>
<feature type="domain" description="DUF4097" evidence="2">
    <location>
        <begin position="42"/>
        <end position="300"/>
    </location>
</feature>
<dbReference type="InterPro" id="IPR025164">
    <property type="entry name" value="Toastrack_DUF4097"/>
</dbReference>
<keyword evidence="4" id="KW-1185">Reference proteome</keyword>
<sequence>MNKKMKFTAALLSLMYLAMVSEGCSSTQSPVQTKAFSLTNVKSILVDYDGESVTVKESDSDNIVVVEYMDKIQKTYFAKIDLSGNVLTISEGARPIGNGVHASLEIYVPDTYKDSMSLHTTDGWILSDAALALSSFQADTTNGTIEISNLMADQIDLKSTGGKLTAKDITGQICTVDTTNADTYLDSITGRIGYESKGGDLTAFGCIGYGDFLVTGDGSLDITFAEVTGNISACTKNGTITLGLPDNLEFVFSAATKNGKMQTSFAELLSVTDKTAGGTIGGNADVKIGLETKNGDINVTK</sequence>
<feature type="signal peptide" evidence="1">
    <location>
        <begin position="1"/>
        <end position="20"/>
    </location>
</feature>
<dbReference type="PANTHER" id="PTHR34094:SF1">
    <property type="entry name" value="PROTEIN FAM185A"/>
    <property type="match status" value="1"/>
</dbReference>
<gene>
    <name evidence="3" type="ORF">KTH89_07675</name>
</gene>
<evidence type="ECO:0000313" key="4">
    <source>
        <dbReference type="Proteomes" id="UP000712157"/>
    </source>
</evidence>
<dbReference type="Gene3D" id="2.160.20.120">
    <property type="match status" value="1"/>
</dbReference>
<comment type="caution">
    <text evidence="3">The sequence shown here is derived from an EMBL/GenBank/DDBJ whole genome shotgun (WGS) entry which is preliminary data.</text>
</comment>
<name>A0A949NDV8_9FIRM</name>
<keyword evidence="1" id="KW-0732">Signal</keyword>
<dbReference type="PANTHER" id="PTHR34094">
    <property type="match status" value="1"/>
</dbReference>
<dbReference type="Proteomes" id="UP000712157">
    <property type="component" value="Unassembled WGS sequence"/>
</dbReference>
<evidence type="ECO:0000259" key="2">
    <source>
        <dbReference type="Pfam" id="PF13349"/>
    </source>
</evidence>
<dbReference type="AlphaFoldDB" id="A0A949NDV8"/>
<evidence type="ECO:0000256" key="1">
    <source>
        <dbReference type="SAM" id="SignalP"/>
    </source>
</evidence>